<dbReference type="PANTHER" id="PTHR43248:SF2">
    <property type="entry name" value="PROLYL AMINOPEPTIDASE"/>
    <property type="match status" value="1"/>
</dbReference>
<evidence type="ECO:0000313" key="4">
    <source>
        <dbReference type="EMBL" id="KAF6227464.1"/>
    </source>
</evidence>
<dbReference type="GeneID" id="59337303"/>
<protein>
    <recommendedName>
        <fullName evidence="3">AB hydrolase-1 domain-containing protein</fullName>
    </recommendedName>
</protein>
<dbReference type="Pfam" id="PF00561">
    <property type="entry name" value="Abhydrolase_1"/>
    <property type="match status" value="1"/>
</dbReference>
<feature type="domain" description="AB hydrolase-1" evidence="3">
    <location>
        <begin position="86"/>
        <end position="249"/>
    </location>
</feature>
<keyword evidence="2" id="KW-0378">Hydrolase</keyword>
<accession>A0A8H6FGZ1</accession>
<dbReference type="AlphaFoldDB" id="A0A8H6FGZ1"/>
<dbReference type="Gene3D" id="3.40.50.1820">
    <property type="entry name" value="alpha/beta hydrolase"/>
    <property type="match status" value="1"/>
</dbReference>
<reference evidence="4 5" key="1">
    <citation type="journal article" date="2020" name="Genomics">
        <title>Complete, high-quality genomes from long-read metagenomic sequencing of two wolf lichen thalli reveals enigmatic genome architecture.</title>
        <authorList>
            <person name="McKenzie S.K."/>
            <person name="Walston R.F."/>
            <person name="Allen J.L."/>
        </authorList>
    </citation>
    <scope>NUCLEOTIDE SEQUENCE [LARGE SCALE GENOMIC DNA]</scope>
    <source>
        <strain evidence="4">WasteWater1</strain>
    </source>
</reference>
<dbReference type="InterPro" id="IPR000073">
    <property type="entry name" value="AB_hydrolase_1"/>
</dbReference>
<evidence type="ECO:0000313" key="5">
    <source>
        <dbReference type="Proteomes" id="UP000593566"/>
    </source>
</evidence>
<name>A0A8H6FGZ1_9LECA</name>
<evidence type="ECO:0000259" key="3">
    <source>
        <dbReference type="Pfam" id="PF00561"/>
    </source>
</evidence>
<dbReference type="InterPro" id="IPR051601">
    <property type="entry name" value="Serine_prot/Carboxylest_S33"/>
</dbReference>
<sequence>MTRVEQTSLFAPGAGGVSLQANMSAAKLLGKRTHQMPGRLNVSELFFEVPRDYAKPQSGSLRLFARSVERFEKPVDASKKEVKQPPWFLYLQGGPGMSCKSPQSYAWTDYVLDKGYQILFLDQRGTGLSSTITARTLASEGGPAQQADLLKNFRADSIVKDCEAIRKTLTSDFPEEKKKWSIMGVSFGGFCAVNYLSRFPEGLQEVFIVGGLPPLVRDPYPVYNRLFRKVKQRNEIYYQKYPEDIHRVKDIVRHIQKEEDIKLPSGGTLSVLRLRQLGMHFGFHGSMDSVHDMITRFTSDLNQSGFFTRPTLAAFGALIPFDTAPLYALLHEPIYAQGTAPAWAADRCLAHHPDFARLPLDGPDPVLFTGEAVSRAMFADFDELRGLADVADRLARFPDWPPLYDGARLAANEVPVYAATFVEDMYVDFDFARETASRIGRCKTFVTNVLYHDALVNRTDELLKQLFALRDDTID</sequence>
<dbReference type="Proteomes" id="UP000593566">
    <property type="component" value="Unassembled WGS sequence"/>
</dbReference>
<dbReference type="GO" id="GO:0008233">
    <property type="term" value="F:peptidase activity"/>
    <property type="evidence" value="ECO:0007669"/>
    <property type="project" value="InterPro"/>
</dbReference>
<dbReference type="RefSeq" id="XP_037155772.1">
    <property type="nucleotide sequence ID" value="XM_037299771.1"/>
</dbReference>
<comment type="similarity">
    <text evidence="1">Belongs to the peptidase S33 family.</text>
</comment>
<dbReference type="InterPro" id="IPR002410">
    <property type="entry name" value="Peptidase_S33"/>
</dbReference>
<dbReference type="PRINTS" id="PR00793">
    <property type="entry name" value="PROAMNOPTASE"/>
</dbReference>
<evidence type="ECO:0000256" key="1">
    <source>
        <dbReference type="ARBA" id="ARBA00010088"/>
    </source>
</evidence>
<dbReference type="InterPro" id="IPR029058">
    <property type="entry name" value="AB_hydrolase_fold"/>
</dbReference>
<gene>
    <name evidence="4" type="ORF">HO133_008908</name>
</gene>
<dbReference type="SUPFAM" id="SSF53474">
    <property type="entry name" value="alpha/beta-Hydrolases"/>
    <property type="match status" value="1"/>
</dbReference>
<keyword evidence="5" id="KW-1185">Reference proteome</keyword>
<evidence type="ECO:0000256" key="2">
    <source>
        <dbReference type="ARBA" id="ARBA00022801"/>
    </source>
</evidence>
<proteinExistence type="inferred from homology"/>
<dbReference type="GO" id="GO:0006508">
    <property type="term" value="P:proteolysis"/>
    <property type="evidence" value="ECO:0007669"/>
    <property type="project" value="InterPro"/>
</dbReference>
<organism evidence="4 5">
    <name type="scientific">Letharia lupina</name>
    <dbReference type="NCBI Taxonomy" id="560253"/>
    <lineage>
        <taxon>Eukaryota</taxon>
        <taxon>Fungi</taxon>
        <taxon>Dikarya</taxon>
        <taxon>Ascomycota</taxon>
        <taxon>Pezizomycotina</taxon>
        <taxon>Lecanoromycetes</taxon>
        <taxon>OSLEUM clade</taxon>
        <taxon>Lecanoromycetidae</taxon>
        <taxon>Lecanorales</taxon>
        <taxon>Lecanorineae</taxon>
        <taxon>Parmeliaceae</taxon>
        <taxon>Letharia</taxon>
    </lineage>
</organism>
<dbReference type="PANTHER" id="PTHR43248">
    <property type="entry name" value="2-SUCCINYL-6-HYDROXY-2,4-CYCLOHEXADIENE-1-CARBOXYLATE SYNTHASE"/>
    <property type="match status" value="1"/>
</dbReference>
<comment type="caution">
    <text evidence="4">The sequence shown here is derived from an EMBL/GenBank/DDBJ whole genome shotgun (WGS) entry which is preliminary data.</text>
</comment>
<dbReference type="EMBL" id="JACCJB010000005">
    <property type="protein sequence ID" value="KAF6227464.1"/>
    <property type="molecule type" value="Genomic_DNA"/>
</dbReference>